<keyword evidence="5" id="KW-0456">Lyase</keyword>
<dbReference type="PANTHER" id="PTHR11455">
    <property type="entry name" value="CRYPTOCHROME"/>
    <property type="match status" value="1"/>
</dbReference>
<dbReference type="GO" id="GO:0005737">
    <property type="term" value="C:cytoplasm"/>
    <property type="evidence" value="ECO:0007669"/>
    <property type="project" value="TreeGrafter"/>
</dbReference>
<dbReference type="GO" id="GO:0071949">
    <property type="term" value="F:FAD binding"/>
    <property type="evidence" value="ECO:0007669"/>
    <property type="project" value="TreeGrafter"/>
</dbReference>
<gene>
    <name evidence="5" type="ORF">DWQ56_16475</name>
</gene>
<dbReference type="InterPro" id="IPR036134">
    <property type="entry name" value="Crypto/Photolyase_FAD-like_sf"/>
</dbReference>
<keyword evidence="1 3" id="KW-0285">Flavoprotein</keyword>
<protein>
    <submittedName>
        <fullName evidence="5">DNA photolyase</fullName>
    </submittedName>
</protein>
<feature type="domain" description="Cryptochrome/DNA photolyase FAD-binding" evidence="4">
    <location>
        <begin position="100"/>
        <end position="228"/>
    </location>
</feature>
<evidence type="ECO:0000256" key="2">
    <source>
        <dbReference type="ARBA" id="ARBA00022827"/>
    </source>
</evidence>
<comment type="caution">
    <text evidence="5">The sequence shown here is derived from an EMBL/GenBank/DDBJ whole genome shotgun (WGS) entry which is preliminary data.</text>
</comment>
<name>A0A3E0M8F1_MICAE</name>
<feature type="binding site" evidence="3">
    <location>
        <position position="55"/>
    </location>
    <ligand>
        <name>FAD</name>
        <dbReference type="ChEBI" id="CHEBI:57692"/>
    </ligand>
</feature>
<dbReference type="GO" id="GO:0032922">
    <property type="term" value="P:circadian regulation of gene expression"/>
    <property type="evidence" value="ECO:0007669"/>
    <property type="project" value="TreeGrafter"/>
</dbReference>
<keyword evidence="2 3" id="KW-0274">FAD</keyword>
<evidence type="ECO:0000313" key="6">
    <source>
        <dbReference type="Proteomes" id="UP000256301"/>
    </source>
</evidence>
<dbReference type="EMBL" id="QQWE01000005">
    <property type="protein sequence ID" value="REJ55886.1"/>
    <property type="molecule type" value="Genomic_DNA"/>
</dbReference>
<comment type="cofactor">
    <cofactor evidence="3">
        <name>FAD</name>
        <dbReference type="ChEBI" id="CHEBI:57692"/>
    </cofactor>
    <text evidence="3">Binds 1 FAD per subunit.</text>
</comment>
<evidence type="ECO:0000256" key="3">
    <source>
        <dbReference type="PIRSR" id="PIRSR602081-1"/>
    </source>
</evidence>
<dbReference type="Pfam" id="PF03441">
    <property type="entry name" value="FAD_binding_7"/>
    <property type="match status" value="1"/>
</dbReference>
<dbReference type="Proteomes" id="UP000256301">
    <property type="component" value="Unassembled WGS sequence"/>
</dbReference>
<dbReference type="AlphaFoldDB" id="A0A3E0M8F1"/>
<dbReference type="Gene3D" id="1.10.579.10">
    <property type="entry name" value="DNA Cyclobutane Dipyrimidine Photolyase, subunit A, domain 3"/>
    <property type="match status" value="1"/>
</dbReference>
<dbReference type="PANTHER" id="PTHR11455:SF18">
    <property type="entry name" value="SI:CH1073-390K14.1"/>
    <property type="match status" value="1"/>
</dbReference>
<evidence type="ECO:0000256" key="1">
    <source>
        <dbReference type="ARBA" id="ARBA00022630"/>
    </source>
</evidence>
<dbReference type="InterPro" id="IPR002081">
    <property type="entry name" value="Cryptochrome/DNA_photolyase_1"/>
</dbReference>
<organism evidence="5 6">
    <name type="scientific">Microcystis aeruginosa DA14</name>
    <dbReference type="NCBI Taxonomy" id="1987506"/>
    <lineage>
        <taxon>Bacteria</taxon>
        <taxon>Bacillati</taxon>
        <taxon>Cyanobacteriota</taxon>
        <taxon>Cyanophyceae</taxon>
        <taxon>Oscillatoriophycideae</taxon>
        <taxon>Chroococcales</taxon>
        <taxon>Microcystaceae</taxon>
        <taxon>Microcystis</taxon>
    </lineage>
</organism>
<dbReference type="GO" id="GO:0043153">
    <property type="term" value="P:entrainment of circadian clock by photoperiod"/>
    <property type="evidence" value="ECO:0007669"/>
    <property type="project" value="TreeGrafter"/>
</dbReference>
<evidence type="ECO:0000259" key="4">
    <source>
        <dbReference type="Pfam" id="PF03441"/>
    </source>
</evidence>
<dbReference type="Gene3D" id="1.25.40.80">
    <property type="match status" value="1"/>
</dbReference>
<dbReference type="InterPro" id="IPR005101">
    <property type="entry name" value="Cryptochr/Photolyase_FAD-bd"/>
</dbReference>
<dbReference type="GO" id="GO:0003677">
    <property type="term" value="F:DNA binding"/>
    <property type="evidence" value="ECO:0007669"/>
    <property type="project" value="TreeGrafter"/>
</dbReference>
<evidence type="ECO:0000313" key="5">
    <source>
        <dbReference type="EMBL" id="REJ55886.1"/>
    </source>
</evidence>
<accession>A0A3E0M8F1</accession>
<dbReference type="SUPFAM" id="SSF48173">
    <property type="entry name" value="Cryptochrome/photolyase FAD-binding domain"/>
    <property type="match status" value="1"/>
</dbReference>
<reference evidence="5 6" key="1">
    <citation type="submission" date="2017-08" db="EMBL/GenBank/DDBJ databases">
        <title>Functional genomic and metabolic studies of the symbiotic interactions of six Microcystis-dominated communities.</title>
        <authorList>
            <person name="Li Q."/>
            <person name="Lin F."/>
        </authorList>
    </citation>
    <scope>NUCLEOTIDE SEQUENCE [LARGE SCALE GENOMIC DNA]</scope>
    <source>
        <strain evidence="5">DA14</strain>
    </source>
</reference>
<proteinExistence type="predicted"/>
<dbReference type="GO" id="GO:0003904">
    <property type="term" value="F:deoxyribodipyrimidine photo-lyase activity"/>
    <property type="evidence" value="ECO:0007669"/>
    <property type="project" value="TreeGrafter"/>
</dbReference>
<feature type="binding site" evidence="3">
    <location>
        <begin position="195"/>
        <end position="197"/>
    </location>
    <ligand>
        <name>FAD</name>
        <dbReference type="ChEBI" id="CHEBI:57692"/>
    </ligand>
</feature>
<sequence>MSHPVRLSLATDRPTRMQQIAECFPHAPGPALDTAWQGGRTMALQRLQDVDAESYARSRNHLSGAVTRLSPYLRHGCITLPEALEHVLKHSDKRASKLASELSYRDYFRQVWYRFGTQIIQEMEPPKVTLGHNPLPDFISQGFTGLICMDEIVRSLQQRGYVHNHARMWLAAYLLHWLKVDWRQAADWFEQQLLDGDIASNHLSWQWVASSFSNKPYYFNKENIIQFGGEAWCQQCKIKCPFASSYEALQQRLFPENIRDNGETDLQPLANTSQSPLSTTSHALSELVWVHDEMLSPGHPLHMLDIPAIFVFDPEIHGHWPLKRLQFMADCLAEMPGTQIWHGNTRQVLTQLSQGQISSMDTPQPVLKQAVAGLQVRWQPEKRITDVTLTDHQLMRFSRYWKVVAPTLNDRFYTA</sequence>
<feature type="binding site" evidence="3">
    <location>
        <begin position="101"/>
        <end position="108"/>
    </location>
    <ligand>
        <name>FAD</name>
        <dbReference type="ChEBI" id="CHEBI:57692"/>
    </ligand>
</feature>